<dbReference type="FunFam" id="3.30.300.130:FF:000008">
    <property type="entry name" value="Fe-S cluster assembly factor HCF101, chloroplastic"/>
    <property type="match status" value="1"/>
</dbReference>
<keyword evidence="2" id="KW-0479">Metal-binding</keyword>
<keyword evidence="6" id="KW-0411">Iron-sulfur</keyword>
<keyword evidence="3" id="KW-0547">Nucleotide-binding</keyword>
<dbReference type="GO" id="GO:0051539">
    <property type="term" value="F:4 iron, 4 sulfur cluster binding"/>
    <property type="evidence" value="ECO:0007669"/>
    <property type="project" value="TreeGrafter"/>
</dbReference>
<dbReference type="EMBL" id="HBKN01002136">
    <property type="protein sequence ID" value="CAE2192532.1"/>
    <property type="molecule type" value="Transcribed_RNA"/>
</dbReference>
<dbReference type="SUPFAM" id="SSF117916">
    <property type="entry name" value="Fe-S cluster assembly (FSCA) domain-like"/>
    <property type="match status" value="1"/>
</dbReference>
<dbReference type="Pfam" id="PF10609">
    <property type="entry name" value="ParA"/>
    <property type="match status" value="1"/>
</dbReference>
<evidence type="ECO:0000256" key="7">
    <source>
        <dbReference type="ARBA" id="ARBA00024036"/>
    </source>
</evidence>
<dbReference type="HAMAP" id="MF_02040">
    <property type="entry name" value="Mrp_NBP35"/>
    <property type="match status" value="1"/>
</dbReference>
<dbReference type="PANTHER" id="PTHR42961">
    <property type="entry name" value="IRON-SULFUR PROTEIN NUBPL"/>
    <property type="match status" value="1"/>
</dbReference>
<dbReference type="GO" id="GO:0140663">
    <property type="term" value="F:ATP-dependent FeS chaperone activity"/>
    <property type="evidence" value="ECO:0007669"/>
    <property type="project" value="InterPro"/>
</dbReference>
<sequence length="483" mass="52494">MNMGLPTNLSHPAAQHGRRQVPLSGMCQPARSLHTGGEQEQQVLEQLKNVIDPDLHQDIVSLGFVQNLTIREGVVSFDLVLTTPACPVKDKFKKDCTDLIKQLPWVKDVKLTLSSQHRPAGGGQKVENSQTGLKDVKRIIAVSSAKGGVGKSTVAVNLAFSIAKLGGKVGIFDADIYGPSLPTMVGVENPRVVRSQTNEERIAPLHYQDVKLMSYGFTAKARGGQASIMRGPMVASTVHQLLAFTDWGELDYLVLDFPPGTGDIQLTICQQVNIDGAVIVTTPQKLSFVDVVRGIEMFDTLNVPIVALVENMSYFDCSCGTRHFPFGEGHSQKISDQYGTPSAVVLPIHSSLSASSDSGTPFAMRGDEEKDATPTALREGFEMLASNVVQELSRLGAGGFEAPIVEFEETSRKFIVRPLQGEVVEWTCEQLRERCQAAKSPPPCTKSTGPKAITPKGRYAVEIQWNDQHVSIFPYKVLKAGPQ</sequence>
<keyword evidence="4" id="KW-0067">ATP-binding</keyword>
<dbReference type="SUPFAM" id="SSF52540">
    <property type="entry name" value="P-loop containing nucleoside triphosphate hydrolases"/>
    <property type="match status" value="1"/>
</dbReference>
<organism evidence="11">
    <name type="scientific">Guillardia theta</name>
    <name type="common">Cryptophyte</name>
    <name type="synonym">Cryptomonas phi</name>
    <dbReference type="NCBI Taxonomy" id="55529"/>
    <lineage>
        <taxon>Eukaryota</taxon>
        <taxon>Cryptophyceae</taxon>
        <taxon>Pyrenomonadales</taxon>
        <taxon>Geminigeraceae</taxon>
        <taxon>Guillardia</taxon>
    </lineage>
</organism>
<comment type="similarity">
    <text evidence="7">Belongs to the Mrp/NBP35 ATP-binding proteins family.</text>
</comment>
<dbReference type="CDD" id="cd02037">
    <property type="entry name" value="Mrp_NBP35"/>
    <property type="match status" value="1"/>
</dbReference>
<dbReference type="GO" id="GO:0005524">
    <property type="term" value="F:ATP binding"/>
    <property type="evidence" value="ECO:0007669"/>
    <property type="project" value="UniProtKB-KW"/>
</dbReference>
<proteinExistence type="inferred from homology"/>
<dbReference type="GO" id="GO:0009507">
    <property type="term" value="C:chloroplast"/>
    <property type="evidence" value="ECO:0007669"/>
    <property type="project" value="UniProtKB-SubCell"/>
</dbReference>
<dbReference type="InterPro" id="IPR010376">
    <property type="entry name" value="GBBH-like_N"/>
</dbReference>
<dbReference type="InterPro" id="IPR034904">
    <property type="entry name" value="FSCA_dom_sf"/>
</dbReference>
<evidence type="ECO:0000256" key="1">
    <source>
        <dbReference type="ARBA" id="ARBA00004229"/>
    </source>
</evidence>
<keyword evidence="5" id="KW-0408">Iron</keyword>
<gene>
    <name evidence="11" type="ORF">GTHE00462_LOCUS1843</name>
</gene>
<evidence type="ECO:0000313" key="11">
    <source>
        <dbReference type="EMBL" id="CAE2192532.1"/>
    </source>
</evidence>
<dbReference type="InterPro" id="IPR002744">
    <property type="entry name" value="MIP18-like"/>
</dbReference>
<dbReference type="Pfam" id="PF06155">
    <property type="entry name" value="GBBH-like_N"/>
    <property type="match status" value="1"/>
</dbReference>
<accession>A0A7S4HAB4</accession>
<reference evidence="11" key="1">
    <citation type="submission" date="2021-01" db="EMBL/GenBank/DDBJ databases">
        <authorList>
            <person name="Corre E."/>
            <person name="Pelletier E."/>
            <person name="Niang G."/>
            <person name="Scheremetjew M."/>
            <person name="Finn R."/>
            <person name="Kale V."/>
            <person name="Holt S."/>
            <person name="Cochrane G."/>
            <person name="Meng A."/>
            <person name="Brown T."/>
            <person name="Cohen L."/>
        </authorList>
    </citation>
    <scope>NUCLEOTIDE SEQUENCE</scope>
    <source>
        <strain evidence="11">CCMP 2712</strain>
    </source>
</reference>
<dbReference type="Pfam" id="PF01883">
    <property type="entry name" value="FeS_assembly_P"/>
    <property type="match status" value="1"/>
</dbReference>
<dbReference type="InterPro" id="IPR044304">
    <property type="entry name" value="NUBPL-like"/>
</dbReference>
<feature type="region of interest" description="Disordered" evidence="8">
    <location>
        <begin position="1"/>
        <end position="22"/>
    </location>
</feature>
<dbReference type="GO" id="GO:0016226">
    <property type="term" value="P:iron-sulfur cluster assembly"/>
    <property type="evidence" value="ECO:0007669"/>
    <property type="project" value="InterPro"/>
</dbReference>
<name>A0A7S4HAB4_GUITH</name>
<feature type="domain" description="MIP18 family-like" evidence="9">
    <location>
        <begin position="40"/>
        <end position="110"/>
    </location>
</feature>
<evidence type="ECO:0000256" key="5">
    <source>
        <dbReference type="ARBA" id="ARBA00023004"/>
    </source>
</evidence>
<evidence type="ECO:0000256" key="4">
    <source>
        <dbReference type="ARBA" id="ARBA00022840"/>
    </source>
</evidence>
<evidence type="ECO:0000256" key="2">
    <source>
        <dbReference type="ARBA" id="ARBA00022723"/>
    </source>
</evidence>
<dbReference type="FunFam" id="3.40.50.300:FF:001119">
    <property type="entry name" value="Iron-sulfur cluster carrier protein"/>
    <property type="match status" value="1"/>
</dbReference>
<dbReference type="PROSITE" id="PS01215">
    <property type="entry name" value="MRP"/>
    <property type="match status" value="1"/>
</dbReference>
<dbReference type="Gene3D" id="3.30.300.130">
    <property type="entry name" value="Fe-S cluster assembly (FSCA)"/>
    <property type="match status" value="1"/>
</dbReference>
<dbReference type="PANTHER" id="PTHR42961:SF2">
    <property type="entry name" value="IRON-SULFUR PROTEIN NUBPL"/>
    <property type="match status" value="1"/>
</dbReference>
<dbReference type="InterPro" id="IPR027417">
    <property type="entry name" value="P-loop_NTPase"/>
</dbReference>
<dbReference type="Gene3D" id="3.40.50.300">
    <property type="entry name" value="P-loop containing nucleotide triphosphate hydrolases"/>
    <property type="match status" value="1"/>
</dbReference>
<dbReference type="GO" id="GO:0046872">
    <property type="term" value="F:metal ion binding"/>
    <property type="evidence" value="ECO:0007669"/>
    <property type="project" value="UniProtKB-KW"/>
</dbReference>
<evidence type="ECO:0000256" key="6">
    <source>
        <dbReference type="ARBA" id="ARBA00023014"/>
    </source>
</evidence>
<feature type="domain" description="Gamma-butyrobetaine hydroxylase-like N-terminal" evidence="10">
    <location>
        <begin position="408"/>
        <end position="478"/>
    </location>
</feature>
<dbReference type="Gene3D" id="3.30.2020.30">
    <property type="match status" value="1"/>
</dbReference>
<evidence type="ECO:0000256" key="3">
    <source>
        <dbReference type="ARBA" id="ARBA00022741"/>
    </source>
</evidence>
<evidence type="ECO:0008006" key="12">
    <source>
        <dbReference type="Google" id="ProtNLM"/>
    </source>
</evidence>
<comment type="subcellular location">
    <subcellularLocation>
        <location evidence="1">Plastid</location>
        <location evidence="1">Chloroplast</location>
    </subcellularLocation>
</comment>
<dbReference type="InterPro" id="IPR033756">
    <property type="entry name" value="YlxH/NBP35"/>
</dbReference>
<protein>
    <recommendedName>
        <fullName evidence="12">MIP18 family-like domain-containing protein</fullName>
    </recommendedName>
</protein>
<dbReference type="InterPro" id="IPR000808">
    <property type="entry name" value="Mrp-like_CS"/>
</dbReference>
<dbReference type="AlphaFoldDB" id="A0A7S4HAB4"/>
<evidence type="ECO:0000256" key="8">
    <source>
        <dbReference type="SAM" id="MobiDB-lite"/>
    </source>
</evidence>
<evidence type="ECO:0000259" key="10">
    <source>
        <dbReference type="Pfam" id="PF06155"/>
    </source>
</evidence>
<dbReference type="InterPro" id="IPR019591">
    <property type="entry name" value="Mrp/NBP35_ATP-bd"/>
</dbReference>
<evidence type="ECO:0000259" key="9">
    <source>
        <dbReference type="Pfam" id="PF01883"/>
    </source>
</evidence>
<dbReference type="InterPro" id="IPR038492">
    <property type="entry name" value="GBBH-like_N_sf"/>
</dbReference>
<feature type="compositionally biased region" description="Polar residues" evidence="8">
    <location>
        <begin position="1"/>
        <end position="10"/>
    </location>
</feature>